<dbReference type="AlphaFoldDB" id="A0A428MEC7"/>
<dbReference type="Proteomes" id="UP000269669">
    <property type="component" value="Unassembled WGS sequence"/>
</dbReference>
<reference evidence="2 3" key="1">
    <citation type="submission" date="2018-12" db="EMBL/GenBank/DDBJ databases">
        <title>Sequencing of bacterial isolates from soil warming experiment in Harvard Forest, Massachusetts, USA.</title>
        <authorList>
            <person name="Deangelis K."/>
        </authorList>
    </citation>
    <scope>NUCLEOTIDE SEQUENCE [LARGE SCALE GENOMIC DNA]</scope>
    <source>
        <strain evidence="2 3">EB153</strain>
    </source>
</reference>
<feature type="transmembrane region" description="Helical" evidence="1">
    <location>
        <begin position="136"/>
        <end position="154"/>
    </location>
</feature>
<keyword evidence="1" id="KW-0472">Membrane</keyword>
<dbReference type="OrthoDB" id="9812409at2"/>
<organism evidence="2 3">
    <name type="scientific">Edaphobacter aggregans</name>
    <dbReference type="NCBI Taxonomy" id="570835"/>
    <lineage>
        <taxon>Bacteria</taxon>
        <taxon>Pseudomonadati</taxon>
        <taxon>Acidobacteriota</taxon>
        <taxon>Terriglobia</taxon>
        <taxon>Terriglobales</taxon>
        <taxon>Acidobacteriaceae</taxon>
        <taxon>Edaphobacter</taxon>
    </lineage>
</organism>
<keyword evidence="3" id="KW-1185">Reference proteome</keyword>
<dbReference type="RefSeq" id="WP_125483990.1">
    <property type="nucleotide sequence ID" value="NZ_RSDW01000001.1"/>
</dbReference>
<proteinExistence type="predicted"/>
<evidence type="ECO:0000313" key="3">
    <source>
        <dbReference type="Proteomes" id="UP000269669"/>
    </source>
</evidence>
<accession>A0A428MEC7</accession>
<protein>
    <submittedName>
        <fullName evidence="2">Putative membrane protein</fullName>
    </submittedName>
</protein>
<evidence type="ECO:0000256" key="1">
    <source>
        <dbReference type="SAM" id="Phobius"/>
    </source>
</evidence>
<keyword evidence="1" id="KW-1133">Transmembrane helix</keyword>
<comment type="caution">
    <text evidence="2">The sequence shown here is derived from an EMBL/GenBank/DDBJ whole genome shotgun (WGS) entry which is preliminary data.</text>
</comment>
<feature type="transmembrane region" description="Helical" evidence="1">
    <location>
        <begin position="46"/>
        <end position="64"/>
    </location>
</feature>
<dbReference type="EMBL" id="RSDW01000001">
    <property type="protein sequence ID" value="RSL15226.1"/>
    <property type="molecule type" value="Genomic_DNA"/>
</dbReference>
<evidence type="ECO:0000313" key="2">
    <source>
        <dbReference type="EMBL" id="RSL15226.1"/>
    </source>
</evidence>
<gene>
    <name evidence="2" type="ORF">EDE15_0707</name>
</gene>
<feature type="transmembrane region" description="Helical" evidence="1">
    <location>
        <begin position="84"/>
        <end position="116"/>
    </location>
</feature>
<name>A0A428MEC7_9BACT</name>
<sequence length="157" mass="16342">MLTTIIFFCFLLGCVAGLRTFTAPAVVCWGAHLGWLHFAGTGFGFIDYMVTLIIFTLLALGELISDKLPKTPARTTPPQLIGRILFGGFAGAALSVGAGGALMTGLLAGAVGAAIGTFAGYHMRHALVTQLRLPDLPVAIMEDLLAIAGGLFLVSHI</sequence>
<keyword evidence="1" id="KW-0812">Transmembrane</keyword>